<dbReference type="PANTHER" id="PTHR46483:SF4">
    <property type="entry name" value="PHOSPHOLIPASE A1 PLIP2, CHLOROPLASTIC"/>
    <property type="match status" value="1"/>
</dbReference>
<evidence type="ECO:0000313" key="4">
    <source>
        <dbReference type="Proteomes" id="UP000239649"/>
    </source>
</evidence>
<dbReference type="SUPFAM" id="SSF53474">
    <property type="entry name" value="alpha/beta-Hydrolases"/>
    <property type="match status" value="1"/>
</dbReference>
<feature type="region of interest" description="Disordered" evidence="1">
    <location>
        <begin position="195"/>
        <end position="240"/>
    </location>
</feature>
<dbReference type="PANTHER" id="PTHR46483">
    <property type="entry name" value="PHOSPHOLIPASE A1 PLIP2, CHLOROPLASTIC"/>
    <property type="match status" value="1"/>
</dbReference>
<evidence type="ECO:0000256" key="1">
    <source>
        <dbReference type="SAM" id="MobiDB-lite"/>
    </source>
</evidence>
<dbReference type="Pfam" id="PF01764">
    <property type="entry name" value="Lipase_3"/>
    <property type="match status" value="1"/>
</dbReference>
<dbReference type="EMBL" id="LHPF02000005">
    <property type="protein sequence ID" value="PSC74006.1"/>
    <property type="molecule type" value="Genomic_DNA"/>
</dbReference>
<dbReference type="GO" id="GO:0006629">
    <property type="term" value="P:lipid metabolic process"/>
    <property type="evidence" value="ECO:0007669"/>
    <property type="project" value="InterPro"/>
</dbReference>
<dbReference type="OrthoDB" id="438440at2759"/>
<feature type="compositionally biased region" description="Gly residues" evidence="1">
    <location>
        <begin position="208"/>
        <end position="235"/>
    </location>
</feature>
<evidence type="ECO:0000259" key="2">
    <source>
        <dbReference type="Pfam" id="PF01764"/>
    </source>
</evidence>
<name>A0A2P6VIT3_9CHLO</name>
<dbReference type="AlphaFoldDB" id="A0A2P6VIT3"/>
<accession>A0A2P6VIT3</accession>
<dbReference type="InterPro" id="IPR029058">
    <property type="entry name" value="AB_hydrolase_fold"/>
</dbReference>
<evidence type="ECO:0000313" key="3">
    <source>
        <dbReference type="EMBL" id="PSC74006.1"/>
    </source>
</evidence>
<dbReference type="STRING" id="554055.A0A2P6VIT3"/>
<dbReference type="InterPro" id="IPR043367">
    <property type="entry name" value="PLIP1/2/3"/>
</dbReference>
<keyword evidence="4" id="KW-1185">Reference proteome</keyword>
<gene>
    <name evidence="3" type="ORF">C2E20_2735</name>
</gene>
<comment type="caution">
    <text evidence="3">The sequence shown here is derived from an EMBL/GenBank/DDBJ whole genome shotgun (WGS) entry which is preliminary data.</text>
</comment>
<dbReference type="Gene3D" id="3.40.50.1820">
    <property type="entry name" value="alpha/beta hydrolase"/>
    <property type="match status" value="1"/>
</dbReference>
<feature type="domain" description="Fungal lipase-type" evidence="2">
    <location>
        <begin position="149"/>
        <end position="186"/>
    </location>
</feature>
<sequence>MRCAREPTRLATLSGLAYIPANELDARLHQHGLELEAHGTTHFTRWFVARHAATAAAAATASAAATAATAAALRAGSTGAPPVAPAADPGSLGADAAQRFIFVRGVSWRSADLDALRVWQGLLRALPTPFLPHLTAPPELLVAHSGVAEMAEELFEVLRPHMEGHARLHLAGHSLGGSLATLVALAAHLKLGGTRPASGSGGVASSSGLGGLGGSSSGSGGGGGNLGSSGRGGGQEPALRVGVTTFGSPPVVALSEGAEEDGRSILQALRLPPGCVRNYVLQDDPVPRALLSADPTFQMIKRSPAVAGLLRMREQWLGQGQLSPTRFLYHPAGDVYLLRWSAEGGHSVRLLAPHTLQEELKLDVEHLRSNPLALMQAVMDHHHGSYSTELRAAATALAHQEAAAAAAAGGGRGSAGGSG</sequence>
<dbReference type="GO" id="GO:0008970">
    <property type="term" value="F:phospholipase A1 activity"/>
    <property type="evidence" value="ECO:0007669"/>
    <property type="project" value="InterPro"/>
</dbReference>
<dbReference type="Proteomes" id="UP000239649">
    <property type="component" value="Unassembled WGS sequence"/>
</dbReference>
<dbReference type="InterPro" id="IPR002921">
    <property type="entry name" value="Fungal_lipase-type"/>
</dbReference>
<proteinExistence type="predicted"/>
<organism evidence="3 4">
    <name type="scientific">Micractinium conductrix</name>
    <dbReference type="NCBI Taxonomy" id="554055"/>
    <lineage>
        <taxon>Eukaryota</taxon>
        <taxon>Viridiplantae</taxon>
        <taxon>Chlorophyta</taxon>
        <taxon>core chlorophytes</taxon>
        <taxon>Trebouxiophyceae</taxon>
        <taxon>Chlorellales</taxon>
        <taxon>Chlorellaceae</taxon>
        <taxon>Chlorella clade</taxon>
        <taxon>Micractinium</taxon>
    </lineage>
</organism>
<protein>
    <submittedName>
        <fullName evidence="3">Class 3</fullName>
    </submittedName>
</protein>
<reference evidence="3 4" key="1">
    <citation type="journal article" date="2018" name="Plant J.">
        <title>Genome sequences of Chlorella sorokiniana UTEX 1602 and Micractinium conductrix SAG 241.80: implications to maltose excretion by a green alga.</title>
        <authorList>
            <person name="Arriola M.B."/>
            <person name="Velmurugan N."/>
            <person name="Zhang Y."/>
            <person name="Plunkett M.H."/>
            <person name="Hondzo H."/>
            <person name="Barney B.M."/>
        </authorList>
    </citation>
    <scope>NUCLEOTIDE SEQUENCE [LARGE SCALE GENOMIC DNA]</scope>
    <source>
        <strain evidence="3 4">SAG 241.80</strain>
    </source>
</reference>